<dbReference type="AlphaFoldDB" id="A0A433DGU2"/>
<comment type="caution">
    <text evidence="1">The sequence shown here is derived from an EMBL/GenBank/DDBJ whole genome shotgun (WGS) entry which is preliminary data.</text>
</comment>
<dbReference type="Proteomes" id="UP000268093">
    <property type="component" value="Unassembled WGS sequence"/>
</dbReference>
<reference evidence="1 2" key="1">
    <citation type="journal article" date="2018" name="New Phytol.">
        <title>Phylogenomics of Endogonaceae and evolution of mycorrhizas within Mucoromycota.</title>
        <authorList>
            <person name="Chang Y."/>
            <person name="Desiro A."/>
            <person name="Na H."/>
            <person name="Sandor L."/>
            <person name="Lipzen A."/>
            <person name="Clum A."/>
            <person name="Barry K."/>
            <person name="Grigoriev I.V."/>
            <person name="Martin F.M."/>
            <person name="Stajich J.E."/>
            <person name="Smith M.E."/>
            <person name="Bonito G."/>
            <person name="Spatafora J.W."/>
        </authorList>
    </citation>
    <scope>NUCLEOTIDE SEQUENCE [LARGE SCALE GENOMIC DNA]</scope>
    <source>
        <strain evidence="1 2">GMNB39</strain>
    </source>
</reference>
<proteinExistence type="predicted"/>
<keyword evidence="2" id="KW-1185">Reference proteome</keyword>
<sequence>MTESHPYPFYLNLAIKLPTALHFSNPGPGFQYSASYSLIENYKSNYQRFIYYINIEKLKKTASFKFCRQNHQPFGEFLIWHYQLLEIAAAPFHQQRYEIQGAEMIP</sequence>
<name>A0A433DGU2_9FUNG</name>
<accession>A0A433DGU2</accession>
<evidence type="ECO:0000313" key="2">
    <source>
        <dbReference type="Proteomes" id="UP000268093"/>
    </source>
</evidence>
<gene>
    <name evidence="1" type="ORF">BC936DRAFT_140385</name>
</gene>
<evidence type="ECO:0000313" key="1">
    <source>
        <dbReference type="EMBL" id="RUP50081.1"/>
    </source>
</evidence>
<dbReference type="EMBL" id="RBNI01001693">
    <property type="protein sequence ID" value="RUP50081.1"/>
    <property type="molecule type" value="Genomic_DNA"/>
</dbReference>
<protein>
    <submittedName>
        <fullName evidence="1">Uncharacterized protein</fullName>
    </submittedName>
</protein>
<organism evidence="1 2">
    <name type="scientific">Jimgerdemannia flammicorona</name>
    <dbReference type="NCBI Taxonomy" id="994334"/>
    <lineage>
        <taxon>Eukaryota</taxon>
        <taxon>Fungi</taxon>
        <taxon>Fungi incertae sedis</taxon>
        <taxon>Mucoromycota</taxon>
        <taxon>Mucoromycotina</taxon>
        <taxon>Endogonomycetes</taxon>
        <taxon>Endogonales</taxon>
        <taxon>Endogonaceae</taxon>
        <taxon>Jimgerdemannia</taxon>
    </lineage>
</organism>